<reference evidence="5" key="2">
    <citation type="submission" date="2022-01" db="EMBL/GenBank/DDBJ databases">
        <authorList>
            <person name="Yamashiro T."/>
            <person name="Shiraishi A."/>
            <person name="Satake H."/>
            <person name="Nakayama K."/>
        </authorList>
    </citation>
    <scope>NUCLEOTIDE SEQUENCE</scope>
</reference>
<evidence type="ECO:0000313" key="5">
    <source>
        <dbReference type="EMBL" id="GJT53649.1"/>
    </source>
</evidence>
<name>A0ABQ5ES15_9ASTR</name>
<evidence type="ECO:0000313" key="6">
    <source>
        <dbReference type="Proteomes" id="UP001151760"/>
    </source>
</evidence>
<dbReference type="SUPFAM" id="SSF57756">
    <property type="entry name" value="Retrovirus zinc finger-like domains"/>
    <property type="match status" value="1"/>
</dbReference>
<dbReference type="InterPro" id="IPR036875">
    <property type="entry name" value="Znf_CCHC_sf"/>
</dbReference>
<feature type="region of interest" description="Disordered" evidence="2">
    <location>
        <begin position="483"/>
        <end position="503"/>
    </location>
</feature>
<evidence type="ECO:0000256" key="2">
    <source>
        <dbReference type="SAM" id="MobiDB-lite"/>
    </source>
</evidence>
<feature type="region of interest" description="Disordered" evidence="2">
    <location>
        <begin position="1"/>
        <end position="21"/>
    </location>
</feature>
<feature type="compositionally biased region" description="Acidic residues" evidence="2">
    <location>
        <begin position="484"/>
        <end position="496"/>
    </location>
</feature>
<keyword evidence="1" id="KW-0862">Zinc</keyword>
<feature type="compositionally biased region" description="Polar residues" evidence="2">
    <location>
        <begin position="1"/>
        <end position="11"/>
    </location>
</feature>
<dbReference type="EMBL" id="BQNB010016606">
    <property type="protein sequence ID" value="GJT53649.1"/>
    <property type="molecule type" value="Genomic_DNA"/>
</dbReference>
<keyword evidence="1" id="KW-0479">Metal-binding</keyword>
<evidence type="ECO:0000259" key="3">
    <source>
        <dbReference type="PROSITE" id="PS50158"/>
    </source>
</evidence>
<keyword evidence="1" id="KW-0863">Zinc-finger</keyword>
<feature type="domain" description="CCHC-type" evidence="3">
    <location>
        <begin position="264"/>
        <end position="279"/>
    </location>
</feature>
<protein>
    <submittedName>
        <fullName evidence="5">Gag-pol polyprotein</fullName>
    </submittedName>
</protein>
<dbReference type="Proteomes" id="UP001151760">
    <property type="component" value="Unassembled WGS sequence"/>
</dbReference>
<comment type="caution">
    <text evidence="5">The sequence shown here is derived from an EMBL/GenBank/DDBJ whole genome shotgun (WGS) entry which is preliminary data.</text>
</comment>
<dbReference type="PROSITE" id="PS50158">
    <property type="entry name" value="ZF_CCHC"/>
    <property type="match status" value="1"/>
</dbReference>
<accession>A0ABQ5ES15</accession>
<feature type="domain" description="Galectin" evidence="4">
    <location>
        <begin position="227"/>
        <end position="428"/>
    </location>
</feature>
<organism evidence="5 6">
    <name type="scientific">Tanacetum coccineum</name>
    <dbReference type="NCBI Taxonomy" id="301880"/>
    <lineage>
        <taxon>Eukaryota</taxon>
        <taxon>Viridiplantae</taxon>
        <taxon>Streptophyta</taxon>
        <taxon>Embryophyta</taxon>
        <taxon>Tracheophyta</taxon>
        <taxon>Spermatophyta</taxon>
        <taxon>Magnoliopsida</taxon>
        <taxon>eudicotyledons</taxon>
        <taxon>Gunneridae</taxon>
        <taxon>Pentapetalae</taxon>
        <taxon>asterids</taxon>
        <taxon>campanulids</taxon>
        <taxon>Asterales</taxon>
        <taxon>Asteraceae</taxon>
        <taxon>Asteroideae</taxon>
        <taxon>Anthemideae</taxon>
        <taxon>Anthemidinae</taxon>
        <taxon>Tanacetum</taxon>
    </lineage>
</organism>
<gene>
    <name evidence="5" type="ORF">Tco_0988703</name>
</gene>
<proteinExistence type="predicted"/>
<dbReference type="InterPro" id="IPR001079">
    <property type="entry name" value="Galectin_CRD"/>
</dbReference>
<dbReference type="PROSITE" id="PS51304">
    <property type="entry name" value="GALECTIN"/>
    <property type="match status" value="1"/>
</dbReference>
<dbReference type="Gene3D" id="4.10.60.10">
    <property type="entry name" value="Zinc finger, CCHC-type"/>
    <property type="match status" value="1"/>
</dbReference>
<keyword evidence="6" id="KW-1185">Reference proteome</keyword>
<sequence length="566" mass="64744">MSTSNTHQQSLADAGLETRPPMLERGDDLKHYEADIEAMNLILISIPNDIYNSVDACTTAKAMWQRIEREALVSVYNRFTELMNDLERNGIKFPHVTVNTKFLNCLQPKWLKYVTQVYFTKRLREDSYDDLFDYLQQFEKLVNASRAKKFEKLRDPLMLVAHTGSSSRTKSPYYVTHPSSVVDYDDDYQGDTIQNSSEDPLTSAMILLARAITQRFSNLTNNCLRTSSNTRNQAIIQGDRVNIQSRNSGNDGRNTRRTTVNVQCYNSSKKGHYARNCPNPRVRDSKYFMEQMLLAKQDEAGVIFTDEQNDFLFANASRMEEIEELLIPLEWIFNSLACVRGSEGDVKSGETHDGPKKLARRPEGEAFDLSVYDTYTNYFSIKLHYVRRFTDSPNKKYVDGEFSCVDMVENAQFRIDVLNIVLSSLGFENDDEINLYYKIPLKSLDIGLKPLVSKNDTSSFLGYVHKHKMMYVYAELVETIEGSSNEDGEGDSENDSEDGHSNANDIIDEEHLVDEVEANISAFNFQIYEEGKDGQVDHIQPLLTLTEDDLEVLDYDSLESDQEDVP</sequence>
<reference evidence="5" key="1">
    <citation type="journal article" date="2022" name="Int. J. Mol. Sci.">
        <title>Draft Genome of Tanacetum Coccineum: Genomic Comparison of Closely Related Tanacetum-Family Plants.</title>
        <authorList>
            <person name="Yamashiro T."/>
            <person name="Shiraishi A."/>
            <person name="Nakayama K."/>
            <person name="Satake H."/>
        </authorList>
    </citation>
    <scope>NUCLEOTIDE SEQUENCE</scope>
</reference>
<dbReference type="InterPro" id="IPR001878">
    <property type="entry name" value="Znf_CCHC"/>
</dbReference>
<evidence type="ECO:0000256" key="1">
    <source>
        <dbReference type="PROSITE-ProRule" id="PRU00047"/>
    </source>
</evidence>
<evidence type="ECO:0000259" key="4">
    <source>
        <dbReference type="PROSITE" id="PS51304"/>
    </source>
</evidence>